<gene>
    <name evidence="1" type="ORF">BDR25DRAFT_341052</name>
</gene>
<dbReference type="EMBL" id="MU003499">
    <property type="protein sequence ID" value="KAF2473779.1"/>
    <property type="molecule type" value="Genomic_DNA"/>
</dbReference>
<evidence type="ECO:0000313" key="2">
    <source>
        <dbReference type="Proteomes" id="UP000799755"/>
    </source>
</evidence>
<organism evidence="1 2">
    <name type="scientific">Lindgomyces ingoldianus</name>
    <dbReference type="NCBI Taxonomy" id="673940"/>
    <lineage>
        <taxon>Eukaryota</taxon>
        <taxon>Fungi</taxon>
        <taxon>Dikarya</taxon>
        <taxon>Ascomycota</taxon>
        <taxon>Pezizomycotina</taxon>
        <taxon>Dothideomycetes</taxon>
        <taxon>Pleosporomycetidae</taxon>
        <taxon>Pleosporales</taxon>
        <taxon>Lindgomycetaceae</taxon>
        <taxon>Lindgomyces</taxon>
    </lineage>
</organism>
<dbReference type="Proteomes" id="UP000799755">
    <property type="component" value="Unassembled WGS sequence"/>
</dbReference>
<accession>A0ACB6R383</accession>
<proteinExistence type="predicted"/>
<reference evidence="1" key="1">
    <citation type="journal article" date="2020" name="Stud. Mycol.">
        <title>101 Dothideomycetes genomes: a test case for predicting lifestyles and emergence of pathogens.</title>
        <authorList>
            <person name="Haridas S."/>
            <person name="Albert R."/>
            <person name="Binder M."/>
            <person name="Bloem J."/>
            <person name="Labutti K."/>
            <person name="Salamov A."/>
            <person name="Andreopoulos B."/>
            <person name="Baker S."/>
            <person name="Barry K."/>
            <person name="Bills G."/>
            <person name="Bluhm B."/>
            <person name="Cannon C."/>
            <person name="Castanera R."/>
            <person name="Culley D."/>
            <person name="Daum C."/>
            <person name="Ezra D."/>
            <person name="Gonzalez J."/>
            <person name="Henrissat B."/>
            <person name="Kuo A."/>
            <person name="Liang C."/>
            <person name="Lipzen A."/>
            <person name="Lutzoni F."/>
            <person name="Magnuson J."/>
            <person name="Mondo S."/>
            <person name="Nolan M."/>
            <person name="Ohm R."/>
            <person name="Pangilinan J."/>
            <person name="Park H.-J."/>
            <person name="Ramirez L."/>
            <person name="Alfaro M."/>
            <person name="Sun H."/>
            <person name="Tritt A."/>
            <person name="Yoshinaga Y."/>
            <person name="Zwiers L.-H."/>
            <person name="Turgeon B."/>
            <person name="Goodwin S."/>
            <person name="Spatafora J."/>
            <person name="Crous P."/>
            <person name="Grigoriev I."/>
        </authorList>
    </citation>
    <scope>NUCLEOTIDE SEQUENCE</scope>
    <source>
        <strain evidence="1">ATCC 200398</strain>
    </source>
</reference>
<protein>
    <submittedName>
        <fullName evidence="1">Uncharacterized protein</fullName>
    </submittedName>
</protein>
<name>A0ACB6R383_9PLEO</name>
<keyword evidence="2" id="KW-1185">Reference proteome</keyword>
<evidence type="ECO:0000313" key="1">
    <source>
        <dbReference type="EMBL" id="KAF2473779.1"/>
    </source>
</evidence>
<comment type="caution">
    <text evidence="1">The sequence shown here is derived from an EMBL/GenBank/DDBJ whole genome shotgun (WGS) entry which is preliminary data.</text>
</comment>
<sequence length="631" mass="69956">MASGWSAVVPNGASLAHECASGFICCRAGSNPMSVRRWFPIQVSSTAPSHGLFIKSLHLSFGKAFDQTLVKINNPLVARTMGSTSPTSRPGSPRHPVDEPPKWEQRKTIIAELYEENELKDVMQVRKNDHRESQYKKQISRWGFNRKYVRGVEYKAIIRKKRKRKKEGENTECLLRSRRISDKNIVPFEERMISSKKISEEDTFSDIQTPHSLSCHTPIPLDGGSTTLQIPLRLCPQQRTAAVEFPKPTFFASFTSSEPDVTPHADDSSESAPKASYYPIQSAPLDGQLLDYLNKGMTSKSSPHLKVTHSTILHNSRPGMPSTVACFAGLQVRTPLIYKSQNIPSTEVQSSTPTPKPPCSMIELQHLSEQALVEEIFYISQEAGIVNRDIPLDSDIPEASDVISAASLCSECNSNPGDCTLRQRLSVMVHHSQTGKLSLSEAQELSGTYVRTLATARSHSLICLVHIAVDLVWILATSGRRHIVSKLATNLLQLPSNLFDAGQCSQRILLASSALTLAQQTKCKEALSLIKTALGASYEDILEVSLRVSSQQLDSSVLTFERAVIELTSGRIREIGWQLFDCDSSNGLGNVETWYRTSSGELRREEVTVRGVALQAVVEVEYQRRQQIILV</sequence>